<evidence type="ECO:0000259" key="2">
    <source>
        <dbReference type="Pfam" id="PF14111"/>
    </source>
</evidence>
<name>A0A7J6WKP8_THATH</name>
<comment type="caution">
    <text evidence="3">The sequence shown here is derived from an EMBL/GenBank/DDBJ whole genome shotgun (WGS) entry which is preliminary data.</text>
</comment>
<dbReference type="PANTHER" id="PTHR31286">
    <property type="entry name" value="GLYCINE-RICH CELL WALL STRUCTURAL PROTEIN 1.8-LIKE"/>
    <property type="match status" value="1"/>
</dbReference>
<dbReference type="InterPro" id="IPR025558">
    <property type="entry name" value="DUF4283"/>
</dbReference>
<dbReference type="AlphaFoldDB" id="A0A7J6WKP8"/>
<proteinExistence type="predicted"/>
<dbReference type="Pfam" id="PF14111">
    <property type="entry name" value="DUF4283"/>
    <property type="match status" value="1"/>
</dbReference>
<reference evidence="3 4" key="1">
    <citation type="submission" date="2020-06" db="EMBL/GenBank/DDBJ databases">
        <title>Transcriptomic and genomic resources for Thalictrum thalictroides and T. hernandezii: Facilitating candidate gene discovery in an emerging model plant lineage.</title>
        <authorList>
            <person name="Arias T."/>
            <person name="Riano-Pachon D.M."/>
            <person name="Di Stilio V.S."/>
        </authorList>
    </citation>
    <scope>NUCLEOTIDE SEQUENCE [LARGE SCALE GENOMIC DNA]</scope>
    <source>
        <strain evidence="4">cv. WT478/WT964</strain>
        <tissue evidence="3">Leaves</tissue>
    </source>
</reference>
<dbReference type="OrthoDB" id="1274396at2759"/>
<evidence type="ECO:0000313" key="4">
    <source>
        <dbReference type="Proteomes" id="UP000554482"/>
    </source>
</evidence>
<evidence type="ECO:0000256" key="1">
    <source>
        <dbReference type="SAM" id="MobiDB-lite"/>
    </source>
</evidence>
<sequence length="723" mass="81825">MAGEMTSDQGSSPKSPTNTSEPLIPNPLATNPSSSPPLASTPPMVFEKETLCKDTTNLFVGSQGDVRTDDPQANQTEEAMLNKKSQRWNSLLKDPPPSAGKEELNFMEPNFVEGLLVIEEDIWEEGEKDWEDRIVGFFLDKKLPFSMVKEHCSKKWNLKGEMEVALDGDMFYFKFNNEQDRIDVLEEGSIYKLASTIGKPICMDKATEAKQMLTYARLCVEISADKKLPDEIKLKGQRGKTFIVDLEYPWKPLMCSQCKIFGHTLQNCEKKGSTQQAKKQPTKQKDLEEGEWKPARCVWRKKGKFDNEAGPSDVRTNTTNVERALVIHSDVNNVVNPTTPAKLHKSAHKEMSTMQILETTSNMFECLHEEEEAIRDNILSGNKVLNITNEDIQSSWDSSDREDEYSYDDSDKEGLEEGTLYEINNKHTFRTPEPAKQQVKGKNMAREHSVTRVQTRSKKANTEAKAKQKADEEGMGKNRGIRGIVETKVKARNSAMLQSRINDWGGVNNNSKDPRGRIWVMWDTKYLKVHTLGMTDQDFKELVKVTWNCDVSGNPMMRLCTKLKLLKGKLKEWSENNFSDLKGRVTKARESLDRIQNAIQTNPLDLNLAAMEKAAIKEYNDIAAAEESSAKQKAGAKWANLGDDNTGFFHKVVQGNRARNSIHSVMDQHQNCLTDKHEIAEEFVKHYKTMLGTSVSTTDNNSWQHLEVERKVPEADKASMIAA</sequence>
<feature type="region of interest" description="Disordered" evidence="1">
    <location>
        <begin position="434"/>
        <end position="474"/>
    </location>
</feature>
<organism evidence="3 4">
    <name type="scientific">Thalictrum thalictroides</name>
    <name type="common">Rue-anemone</name>
    <name type="synonym">Anemone thalictroides</name>
    <dbReference type="NCBI Taxonomy" id="46969"/>
    <lineage>
        <taxon>Eukaryota</taxon>
        <taxon>Viridiplantae</taxon>
        <taxon>Streptophyta</taxon>
        <taxon>Embryophyta</taxon>
        <taxon>Tracheophyta</taxon>
        <taxon>Spermatophyta</taxon>
        <taxon>Magnoliopsida</taxon>
        <taxon>Ranunculales</taxon>
        <taxon>Ranunculaceae</taxon>
        <taxon>Thalictroideae</taxon>
        <taxon>Thalictrum</taxon>
    </lineage>
</organism>
<feature type="domain" description="DUF4283" evidence="2">
    <location>
        <begin position="127"/>
        <end position="191"/>
    </location>
</feature>
<evidence type="ECO:0000313" key="3">
    <source>
        <dbReference type="EMBL" id="KAF5197200.1"/>
    </source>
</evidence>
<keyword evidence="4" id="KW-1185">Reference proteome</keyword>
<feature type="compositionally biased region" description="Polar residues" evidence="1">
    <location>
        <begin position="1"/>
        <end position="21"/>
    </location>
</feature>
<dbReference type="PANTHER" id="PTHR31286:SF165">
    <property type="entry name" value="DUF4283 DOMAIN-CONTAINING PROTEIN"/>
    <property type="match status" value="1"/>
</dbReference>
<dbReference type="EMBL" id="JABWDY010014993">
    <property type="protein sequence ID" value="KAF5197200.1"/>
    <property type="molecule type" value="Genomic_DNA"/>
</dbReference>
<gene>
    <name evidence="3" type="ORF">FRX31_013213</name>
</gene>
<feature type="compositionally biased region" description="Low complexity" evidence="1">
    <location>
        <begin position="26"/>
        <end position="43"/>
    </location>
</feature>
<feature type="compositionally biased region" description="Basic and acidic residues" evidence="1">
    <location>
        <begin position="460"/>
        <end position="474"/>
    </location>
</feature>
<feature type="region of interest" description="Disordered" evidence="1">
    <location>
        <begin position="81"/>
        <end position="103"/>
    </location>
</feature>
<dbReference type="InterPro" id="IPR040256">
    <property type="entry name" value="At4g02000-like"/>
</dbReference>
<protein>
    <recommendedName>
        <fullName evidence="2">DUF4283 domain-containing protein</fullName>
    </recommendedName>
</protein>
<feature type="region of interest" description="Disordered" evidence="1">
    <location>
        <begin position="1"/>
        <end position="47"/>
    </location>
</feature>
<feature type="non-terminal residue" evidence="3">
    <location>
        <position position="1"/>
    </location>
</feature>
<dbReference type="Proteomes" id="UP000554482">
    <property type="component" value="Unassembled WGS sequence"/>
</dbReference>
<accession>A0A7J6WKP8</accession>